<evidence type="ECO:0000313" key="16">
    <source>
        <dbReference type="Proteomes" id="UP001303046"/>
    </source>
</evidence>
<dbReference type="InterPro" id="IPR002049">
    <property type="entry name" value="LE_dom"/>
</dbReference>
<dbReference type="PROSITE" id="PS50026">
    <property type="entry name" value="EGF_3"/>
    <property type="match status" value="3"/>
</dbReference>
<dbReference type="InterPro" id="IPR057627">
    <property type="entry name" value="FN-plug_TEN1-4"/>
</dbReference>
<evidence type="ECO:0000256" key="7">
    <source>
        <dbReference type="ARBA" id="ARBA00022737"/>
    </source>
</evidence>
<evidence type="ECO:0000256" key="5">
    <source>
        <dbReference type="ARBA" id="ARBA00022536"/>
    </source>
</evidence>
<keyword evidence="5 11" id="KW-0245">EGF-like domain</keyword>
<keyword evidence="7" id="KW-0677">Repeat</keyword>
<feature type="disulfide bond" evidence="11">
    <location>
        <begin position="590"/>
        <end position="599"/>
    </location>
</feature>
<feature type="disulfide bond" evidence="11">
    <location>
        <begin position="781"/>
        <end position="791"/>
    </location>
</feature>
<feature type="domain" description="EGF-like" evidence="14">
    <location>
        <begin position="567"/>
        <end position="600"/>
    </location>
</feature>
<gene>
    <name evidence="15" type="primary">Necator_chrIII.g10284</name>
    <name evidence="15" type="ORF">RB195_009519</name>
</gene>
<dbReference type="Pfam" id="PF25024">
    <property type="entry name" value="EGF_TEN"/>
    <property type="match status" value="1"/>
</dbReference>
<feature type="compositionally biased region" description="Pro residues" evidence="12">
    <location>
        <begin position="137"/>
        <end position="146"/>
    </location>
</feature>
<dbReference type="InterPro" id="IPR028916">
    <property type="entry name" value="Tox-GHH_dom"/>
</dbReference>
<dbReference type="InterPro" id="IPR056822">
    <property type="entry name" value="TEN_NHL"/>
</dbReference>
<feature type="region of interest" description="Disordered" evidence="12">
    <location>
        <begin position="53"/>
        <end position="100"/>
    </location>
</feature>
<evidence type="ECO:0000256" key="9">
    <source>
        <dbReference type="ARBA" id="ARBA00023136"/>
    </source>
</evidence>
<dbReference type="PANTHER" id="PTHR11219:SF69">
    <property type="entry name" value="TENEURIN-A"/>
    <property type="match status" value="1"/>
</dbReference>
<dbReference type="CDD" id="cd00055">
    <property type="entry name" value="EGF_Lam"/>
    <property type="match status" value="1"/>
</dbReference>
<keyword evidence="4" id="KW-1003">Cell membrane</keyword>
<evidence type="ECO:0000256" key="4">
    <source>
        <dbReference type="ARBA" id="ARBA00022475"/>
    </source>
</evidence>
<evidence type="ECO:0000256" key="6">
    <source>
        <dbReference type="ARBA" id="ARBA00022692"/>
    </source>
</evidence>
<dbReference type="SMART" id="SM00181">
    <property type="entry name" value="EGF"/>
    <property type="match status" value="7"/>
</dbReference>
<dbReference type="InterPro" id="IPR011042">
    <property type="entry name" value="6-blade_b-propeller_TolB-like"/>
</dbReference>
<dbReference type="InterPro" id="IPR057629">
    <property type="entry name" value="Teneurin1-4_GBD"/>
</dbReference>
<comment type="caution">
    <text evidence="11">Lacks conserved residue(s) required for the propagation of feature annotation.</text>
</comment>
<evidence type="ECO:0000259" key="14">
    <source>
        <dbReference type="PROSITE" id="PS50026"/>
    </source>
</evidence>
<keyword evidence="10 11" id="KW-1015">Disulfide bond</keyword>
<evidence type="ECO:0000256" key="12">
    <source>
        <dbReference type="SAM" id="MobiDB-lite"/>
    </source>
</evidence>
<dbReference type="InterPro" id="IPR051216">
    <property type="entry name" value="Teneurin"/>
</dbReference>
<comment type="caution">
    <text evidence="15">The sequence shown here is derived from an EMBL/GenBank/DDBJ whole genome shotgun (WGS) entry which is preliminary data.</text>
</comment>
<dbReference type="Gene3D" id="2.120.10.30">
    <property type="entry name" value="TolB, C-terminal domain"/>
    <property type="match status" value="1"/>
</dbReference>
<feature type="region of interest" description="Disordered" evidence="12">
    <location>
        <begin position="120"/>
        <end position="163"/>
    </location>
</feature>
<evidence type="ECO:0000256" key="1">
    <source>
        <dbReference type="ARBA" id="ARBA00004167"/>
    </source>
</evidence>
<keyword evidence="6 13" id="KW-0812">Transmembrane</keyword>
<protein>
    <recommendedName>
        <fullName evidence="14">EGF-like domain-containing protein</fullName>
    </recommendedName>
</protein>
<dbReference type="Pfam" id="PF15636">
    <property type="entry name" value="Tox-GHH"/>
    <property type="match status" value="1"/>
</dbReference>
<proteinExistence type="inferred from homology"/>
<dbReference type="Pfam" id="PF25020">
    <property type="entry name" value="TTR_TEN1-4"/>
    <property type="match status" value="1"/>
</dbReference>
<feature type="transmembrane region" description="Helical" evidence="13">
    <location>
        <begin position="307"/>
        <end position="328"/>
    </location>
</feature>
<dbReference type="EMBL" id="JAVFWL010000003">
    <property type="protein sequence ID" value="KAK6741695.1"/>
    <property type="molecule type" value="Genomic_DNA"/>
</dbReference>
<evidence type="ECO:0000313" key="15">
    <source>
        <dbReference type="EMBL" id="KAK6741695.1"/>
    </source>
</evidence>
<feature type="region of interest" description="Disordered" evidence="12">
    <location>
        <begin position="280"/>
        <end position="299"/>
    </location>
</feature>
<dbReference type="PROSITE" id="PS00022">
    <property type="entry name" value="EGF_1"/>
    <property type="match status" value="3"/>
</dbReference>
<feature type="domain" description="EGF-like" evidence="14">
    <location>
        <begin position="502"/>
        <end position="534"/>
    </location>
</feature>
<dbReference type="Gene3D" id="2.180.10.10">
    <property type="entry name" value="RHS repeat-associated core"/>
    <property type="match status" value="2"/>
</dbReference>
<feature type="domain" description="EGF-like" evidence="14">
    <location>
        <begin position="777"/>
        <end position="815"/>
    </location>
</feature>
<dbReference type="InterPro" id="IPR000742">
    <property type="entry name" value="EGF"/>
</dbReference>
<feature type="compositionally biased region" description="Low complexity" evidence="12">
    <location>
        <begin position="54"/>
        <end position="85"/>
    </location>
</feature>
<dbReference type="Gene3D" id="2.40.10.500">
    <property type="match status" value="1"/>
</dbReference>
<feature type="disulfide bond" evidence="11">
    <location>
        <begin position="506"/>
        <end position="516"/>
    </location>
</feature>
<feature type="disulfide bond" evidence="11">
    <location>
        <begin position="805"/>
        <end position="814"/>
    </location>
</feature>
<evidence type="ECO:0000256" key="3">
    <source>
        <dbReference type="ARBA" id="ARBA00009385"/>
    </source>
</evidence>
<organism evidence="15 16">
    <name type="scientific">Necator americanus</name>
    <name type="common">Human hookworm</name>
    <dbReference type="NCBI Taxonomy" id="51031"/>
    <lineage>
        <taxon>Eukaryota</taxon>
        <taxon>Metazoa</taxon>
        <taxon>Ecdysozoa</taxon>
        <taxon>Nematoda</taxon>
        <taxon>Chromadorea</taxon>
        <taxon>Rhabditida</taxon>
        <taxon>Rhabditina</taxon>
        <taxon>Rhabditomorpha</taxon>
        <taxon>Strongyloidea</taxon>
        <taxon>Ancylostomatidae</taxon>
        <taxon>Bunostominae</taxon>
        <taxon>Necator</taxon>
    </lineage>
</organism>
<reference evidence="15 16" key="1">
    <citation type="submission" date="2023-08" db="EMBL/GenBank/DDBJ databases">
        <title>A Necator americanus chromosomal reference genome.</title>
        <authorList>
            <person name="Ilik V."/>
            <person name="Petrzelkova K.J."/>
            <person name="Pardy F."/>
            <person name="Fuh T."/>
            <person name="Niatou-Singa F.S."/>
            <person name="Gouil Q."/>
            <person name="Baker L."/>
            <person name="Ritchie M.E."/>
            <person name="Jex A.R."/>
            <person name="Gazzola D."/>
            <person name="Li H."/>
            <person name="Toshio Fujiwara R."/>
            <person name="Zhan B."/>
            <person name="Aroian R.V."/>
            <person name="Pafco B."/>
            <person name="Schwarz E.M."/>
        </authorList>
    </citation>
    <scope>NUCLEOTIDE SEQUENCE [LARGE SCALE GENOMIC DNA]</scope>
    <source>
        <strain evidence="15 16">Aroian</strain>
        <tissue evidence="15">Whole animal</tissue>
    </source>
</reference>
<dbReference type="PROSITE" id="PS01186">
    <property type="entry name" value="EGF_2"/>
    <property type="match status" value="2"/>
</dbReference>
<sequence>MVAVTMLLGVVETLRHLLVLLVCEEENGSSSLISGGDHTAEKLDNIHLSHENVTSESSMETMSTSTSPTSSGSPRTGETVSTTTTSRMENGEPLPRLAPGIYHKKPAPILADAAIPFGGGTSPLPHPSECAPLEMRGPPPAWMPPHPPDRDQDYENNYEDPEDIRERELSSRDLLLTTATTAPPPKYNSYEMSLSQQRRSGMVREPLAPALDDWTSLAEGQTVLHKNADGAYYIPSGSVRTTTSTLSPASQTRYMEQCRTVRASDPTTALIKYPTTASIVQQPTKRRTPKKNVPDMKPSYSSKRPSICSLFLAAALLIALIIIILLLLRSPSYVYSQSTPVSSTTDNRISIDETSLRPLPSVISLGQRVEADILPQHMTNTELFIARAGRVAFNVTVGAGAQMVLLGRHAVVPSLSLHDFYHPLRADRLAPPAPSHSVETARHKRQIQEMIAPRYAVFEHFLVDGRWYLSLINERNRVEPISLLAYTVAAPTESSVDGANPITVRCEADCNGHGECLQGGRCRCAPGFTGEACEEPVCPVVCSGNGVFSGGACVCKAGFKGKECDVHAHWCEIADCSGHGRCGDEGICHCERGWTGDGCELRACPHPTCSDRGVCVNGRCYCTDGWRGADCSVPVIEPTQLVERAPTVVAALVPVVELIPATSATEKPRQVSRELDRQKLPEPSKIVRPPPNCSNRGKFVAGVCRCDQGWEGVDCEREVCPPCLHGACMSGLCVCETGWSGDLCDEAECAIGCLEHGKCLKNGTCACDKGWNGENCFVDGCPLSCSGHGECRYSQGLAEGWRCVCQPSYTGNDCAVPIETDCRDGLDNDNDGLIDCDDPECCSSTECSREAVCAAVPAPVDVLLRLPAVQNANFFQRVSFIIKNDSVQSYSDHSQFNESMVSVIRGRVVWNGGATSESTSTVALPGVRVSDTVNPLYGFTLTRVDGEFDLLVNGGRTVNLQFLRSPFQRIKRSVYVPPNEIVVVDPIKMARDEVRELHARPECAIANRVLPSPILRPDWAVSTEGIPSTRSVATVLVADTRSVVQSLPLPGSSVRLVYDSSRVSASESVLVMGLLPEKIDPDLRLVHISIDIAGRTFEKKLAPRENLTFIWSWDRQNIYRQSDHGMVPANVRVGYEYRGCSRPTEIAWIKRRIFMEGARARRLEGGAWSVDIHHHLDAVNSVLEMGNGGRRFISNSVPMLELFVGSNKRRPLECQNCNGQAADASLFRPSTLAHGLDGSVFIGDHNLIRRVSLDGQISTVLSLSLPDTSYPYYLTVSPVDGSLAISLPLHKQIWRVSNYSPLDPAANHEVLAGDGTVCSSAADACGDGGPAVDAQLFFPKGLAYDGEGNLYVTDGRRLRVVDASGTIRSIGDTSFDRAPSCDKALFSLAKLQLEWPTSLTVHLPTGQIFVLDSNVVYQLDRVQDTVEIVIGALSTCQNASSRHILRNARDIAASADGSLYVIESDGKKLNQIRRLSADRMSFPVFAGQKTACACDLAACGCDDSASPSSVLSAKVALFSSPASVSIDAVGRVYVADAANGKVKRIVQRVARYDPASRQYSVVDADRNELYSFNRYGLHTSTQSLITGAVLYNFTYNVDTSLGRLTSIHGAGGYQLRFIRANESHCTIETPSGQRTVLVASIYDGVIESVQTGTSEPVRLNYLSGGLLVTRSQGGSAVVFDYNSRGQAEAMRRDGEVFRIEDEEVSSGRVFTNVLRNGIPFATFSSRWSEVAYEDSSPTRIIYMDDGFSVSHAGMNSLLDAHTHPAHGETSILKMKTTIDAIQNPTRRSLTSRFDWRPFVKRGGAERRIAEVGARPRVNGVNAFTVTFDRVTRSDVISAKSEDETLRLTYMDSGELKTIAQEAVMDLEPGYQLANLTINYDSLGRRNEIVWGNRSTQVAYDRQNRIVERSVKGGVTTKYTYIKELRHPATVEFPGGLKYSLKYDSRGRLRELTTPAAETHLFSATPFGSGQVIKRRVPYTKKPFVAVEDSEGRLLEWVTADEQHHVLKEHDQYGRVVKEVCDGSPTAFTYHSDRIASVTSAQLTANFTWQGPLLVSISERRMMKRWRDSSFAVEHDELLRPTSIQAVIAGTAVEPIQLSYDDRTAFLSSFAGYQILRESTMVRIQGFKMMHETSLDAYRLPASLKIVIGDVRLSLATMRDSAGRTSMNMWRTINGEFRETKTYDVQGRLANCEINGKERWSFTYNDDSRPLLVNDQTFDWHAGGVPKKAGRSEYILDGNGWTIKRGDISFELDGYGRLIGAQGPSIDMKMIYDYESRLIAYRNGAILHSLYYAFPHLPRHVSHFQSSSHSSATSILYTEEGVAFAMSRDGYRYALAADDEGSLRYVLSESGVDKEIHRDPFGRVIADTQSSLWIPLGFRGGVDIPELSVVIMPNSRPYDAMTGRYMSFGPTHTARVRFNDIIRSVDPFALETSDTTPLIPTDLKSWFRLAGLSTSLLPPSDLHLSCQHSVCARSLASFPSRLRVFSQLPSLPSSDLLDETFTGMYPLNDITLAVEDAGFHELLVLTPNNKATTVETLHGLNANESAIIKSIIEPAHETGWRVFGTSWERHLVRPDTVPQSLTSTSLPHFTLVVSRDTVELRNGKTKIFVHFGSNAEAVNKALVEDLRRKEGPAVWRAERRRVERGESQHPWTEREKRELLSKGAVAGYTIEMDELSRARFPSVHIWHFVKAI</sequence>
<keyword evidence="8 13" id="KW-1133">Transmembrane helix</keyword>
<comment type="subcellular location">
    <subcellularLocation>
        <location evidence="2">Cell membrane</location>
    </subcellularLocation>
    <subcellularLocation>
        <location evidence="1">Membrane</location>
        <topology evidence="1">Single-pass membrane protein</topology>
    </subcellularLocation>
</comment>
<accession>A0ABR1CU77</accession>
<feature type="compositionally biased region" description="Acidic residues" evidence="12">
    <location>
        <begin position="154"/>
        <end position="163"/>
    </location>
</feature>
<dbReference type="InterPro" id="IPR056823">
    <property type="entry name" value="TEN-like_YD-shell"/>
</dbReference>
<dbReference type="SUPFAM" id="SSF63825">
    <property type="entry name" value="YWTD domain"/>
    <property type="match status" value="1"/>
</dbReference>
<name>A0ABR1CU77_NECAM</name>
<comment type="similarity">
    <text evidence="3">Belongs to the tenascin family. Teneurin subfamily.</text>
</comment>
<feature type="disulfide bond" evidence="11">
    <location>
        <begin position="524"/>
        <end position="533"/>
    </location>
</feature>
<evidence type="ECO:0000256" key="11">
    <source>
        <dbReference type="PROSITE-ProRule" id="PRU00076"/>
    </source>
</evidence>
<evidence type="ECO:0000256" key="2">
    <source>
        <dbReference type="ARBA" id="ARBA00004236"/>
    </source>
</evidence>
<dbReference type="Pfam" id="PF25021">
    <property type="entry name" value="TEN_NHL"/>
    <property type="match status" value="1"/>
</dbReference>
<dbReference type="Proteomes" id="UP001303046">
    <property type="component" value="Unassembled WGS sequence"/>
</dbReference>
<dbReference type="Gene3D" id="2.10.25.10">
    <property type="entry name" value="Laminin"/>
    <property type="match status" value="6"/>
</dbReference>
<dbReference type="PANTHER" id="PTHR11219">
    <property type="entry name" value="TENEURIN AND N-ACETYLGLUCOSAMINE-1-PHOSPHODIESTER ALPHA-N-ACETYLGLUCOSAMINIDASE"/>
    <property type="match status" value="1"/>
</dbReference>
<keyword evidence="16" id="KW-1185">Reference proteome</keyword>
<evidence type="ECO:0000256" key="8">
    <source>
        <dbReference type="ARBA" id="ARBA00022989"/>
    </source>
</evidence>
<dbReference type="Pfam" id="PF23093">
    <property type="entry name" value="GBD_Tenm3"/>
    <property type="match status" value="1"/>
</dbReference>
<dbReference type="Pfam" id="PF24329">
    <property type="entry name" value="FN-plug_TEN1-4"/>
    <property type="match status" value="1"/>
</dbReference>
<evidence type="ECO:0000256" key="13">
    <source>
        <dbReference type="SAM" id="Phobius"/>
    </source>
</evidence>
<evidence type="ECO:0000256" key="10">
    <source>
        <dbReference type="ARBA" id="ARBA00023157"/>
    </source>
</evidence>
<keyword evidence="9 13" id="KW-0472">Membrane</keyword>
<dbReference type="Pfam" id="PF25023">
    <property type="entry name" value="TEN_YD-shell"/>
    <property type="match status" value="1"/>
</dbReference>
<dbReference type="InterPro" id="IPR056820">
    <property type="entry name" value="TEN_TTR-like"/>
</dbReference>